<gene>
    <name evidence="1" type="ORF">IMCC3135_11390</name>
</gene>
<accession>A0A2Z2NRK4</accession>
<keyword evidence="2" id="KW-1185">Reference proteome</keyword>
<protein>
    <submittedName>
        <fullName evidence="1">Uncharacterized protein</fullName>
    </submittedName>
</protein>
<dbReference type="KEGG" id="gai:IMCC3135_11390"/>
<proteinExistence type="predicted"/>
<name>A0A2Z2NRK4_9GAMM</name>
<organism evidence="1 2">
    <name type="scientific">Granulosicoccus antarcticus IMCC3135</name>
    <dbReference type="NCBI Taxonomy" id="1192854"/>
    <lineage>
        <taxon>Bacteria</taxon>
        <taxon>Pseudomonadati</taxon>
        <taxon>Pseudomonadota</taxon>
        <taxon>Gammaproteobacteria</taxon>
        <taxon>Chromatiales</taxon>
        <taxon>Granulosicoccaceae</taxon>
        <taxon>Granulosicoccus</taxon>
    </lineage>
</organism>
<sequence length="240" mass="25733">MRSLVIIPIFIACLATGLFAAGVDVSQLLPERIQSVCCSAGVSDDDNTSNDLQGILSGTSIELLLDIEPYEDAGYGFSMAIPAGWRRIVTAEVSDAVDSQTEVIASMQAAEAGFDSLWLEPGYAVGFESAQQHADDQFADYILVEILPGDASGLFAADASRRKRVVIDGRPASYDRLEIKQASSGLTDVDLVIYQAELSGVGYTVGLYSIGERGSEKIMAIAFEVMLQTFRIDNPPFSIS</sequence>
<evidence type="ECO:0000313" key="1">
    <source>
        <dbReference type="EMBL" id="ASJ72368.1"/>
    </source>
</evidence>
<reference evidence="1 2" key="1">
    <citation type="submission" date="2016-12" db="EMBL/GenBank/DDBJ databases">
        <authorList>
            <person name="Song W.-J."/>
            <person name="Kurnit D.M."/>
        </authorList>
    </citation>
    <scope>NUCLEOTIDE SEQUENCE [LARGE SCALE GENOMIC DNA]</scope>
    <source>
        <strain evidence="1 2">IMCC3135</strain>
    </source>
</reference>
<evidence type="ECO:0000313" key="2">
    <source>
        <dbReference type="Proteomes" id="UP000250079"/>
    </source>
</evidence>
<dbReference type="RefSeq" id="WP_088917679.1">
    <property type="nucleotide sequence ID" value="NZ_CP018632.1"/>
</dbReference>
<dbReference type="EMBL" id="CP018632">
    <property type="protein sequence ID" value="ASJ72368.1"/>
    <property type="molecule type" value="Genomic_DNA"/>
</dbReference>
<dbReference type="AlphaFoldDB" id="A0A2Z2NRK4"/>
<dbReference type="Proteomes" id="UP000250079">
    <property type="component" value="Chromosome"/>
</dbReference>